<accession>X1B3G7</accession>
<dbReference type="EMBL" id="BART01015924">
    <property type="protein sequence ID" value="GAG75872.1"/>
    <property type="molecule type" value="Genomic_DNA"/>
</dbReference>
<feature type="domain" description="Cyclodeaminase/cyclohydrolase" evidence="1">
    <location>
        <begin position="2"/>
        <end position="42"/>
    </location>
</feature>
<dbReference type="InterPro" id="IPR036178">
    <property type="entry name" value="Formintransfe-cycloase-like_sf"/>
</dbReference>
<evidence type="ECO:0000313" key="2">
    <source>
        <dbReference type="EMBL" id="GAG75872.1"/>
    </source>
</evidence>
<gene>
    <name evidence="2" type="ORF">S01H4_30792</name>
</gene>
<dbReference type="InterPro" id="IPR007044">
    <property type="entry name" value="Cyclodeamin/CycHdrlase"/>
</dbReference>
<protein>
    <recommendedName>
        <fullName evidence="1">Cyclodeaminase/cyclohydrolase domain-containing protein</fullName>
    </recommendedName>
</protein>
<name>X1B3G7_9ZZZZ</name>
<comment type="caution">
    <text evidence="2">The sequence shown here is derived from an EMBL/GenBank/DDBJ whole genome shotgun (WGS) entry which is preliminary data.</text>
</comment>
<evidence type="ECO:0000259" key="1">
    <source>
        <dbReference type="Pfam" id="PF04961"/>
    </source>
</evidence>
<organism evidence="2">
    <name type="scientific">marine sediment metagenome</name>
    <dbReference type="NCBI Taxonomy" id="412755"/>
    <lineage>
        <taxon>unclassified sequences</taxon>
        <taxon>metagenomes</taxon>
        <taxon>ecological metagenomes</taxon>
    </lineage>
</organism>
<feature type="non-terminal residue" evidence="2">
    <location>
        <position position="1"/>
    </location>
</feature>
<dbReference type="SUPFAM" id="SSF101262">
    <property type="entry name" value="Methenyltetrahydrofolate cyclohydrolase-like"/>
    <property type="match status" value="1"/>
</dbReference>
<proteinExistence type="predicted"/>
<dbReference type="GO" id="GO:0003824">
    <property type="term" value="F:catalytic activity"/>
    <property type="evidence" value="ECO:0007669"/>
    <property type="project" value="InterPro"/>
</dbReference>
<dbReference type="Pfam" id="PF04961">
    <property type="entry name" value="FTCD_C"/>
    <property type="match status" value="1"/>
</dbReference>
<reference evidence="2" key="1">
    <citation type="journal article" date="2014" name="Front. Microbiol.">
        <title>High frequency of phylogenetically diverse reductive dehalogenase-homologous genes in deep subseafloor sedimentary metagenomes.</title>
        <authorList>
            <person name="Kawai M."/>
            <person name="Futagami T."/>
            <person name="Toyoda A."/>
            <person name="Takaki Y."/>
            <person name="Nishi S."/>
            <person name="Hori S."/>
            <person name="Arai W."/>
            <person name="Tsubouchi T."/>
            <person name="Morono Y."/>
            <person name="Uchiyama I."/>
            <person name="Ito T."/>
            <person name="Fujiyama A."/>
            <person name="Inagaki F."/>
            <person name="Takami H."/>
        </authorList>
    </citation>
    <scope>NUCLEOTIDE SEQUENCE</scope>
    <source>
        <strain evidence="2">Expedition CK06-06</strain>
    </source>
</reference>
<dbReference type="Gene3D" id="1.20.120.680">
    <property type="entry name" value="Formiminotetrahydrofolate cyclodeaminase monomer, up-and-down helical bundle"/>
    <property type="match status" value="1"/>
</dbReference>
<sequence length="65" mass="6883">SITDAGVGALCARTAVRGALLNVKINAGGLNDQEFAKEIVSRGNEIDEKAEALEIEIMEIVEGRL</sequence>
<dbReference type="AlphaFoldDB" id="X1B3G7"/>